<keyword evidence="6 7" id="KW-0472">Membrane</keyword>
<evidence type="ECO:0000256" key="6">
    <source>
        <dbReference type="ARBA" id="ARBA00023136"/>
    </source>
</evidence>
<protein>
    <submittedName>
        <fullName evidence="8">Membrane transport protein</fullName>
    </submittedName>
</protein>
<feature type="transmembrane region" description="Helical" evidence="7">
    <location>
        <begin position="201"/>
        <end position="219"/>
    </location>
</feature>
<gene>
    <name evidence="8" type="ORF">RCA23_c04980</name>
</gene>
<organism evidence="8 9">
    <name type="scientific">Planktomarina temperata RCA23</name>
    <dbReference type="NCBI Taxonomy" id="666509"/>
    <lineage>
        <taxon>Bacteria</taxon>
        <taxon>Pseudomonadati</taxon>
        <taxon>Pseudomonadota</taxon>
        <taxon>Alphaproteobacteria</taxon>
        <taxon>Rhodobacterales</taxon>
        <taxon>Paracoccaceae</taxon>
        <taxon>Planktomarina</taxon>
    </lineage>
</organism>
<evidence type="ECO:0000256" key="2">
    <source>
        <dbReference type="ARBA" id="ARBA00022448"/>
    </source>
</evidence>
<dbReference type="InterPro" id="IPR004776">
    <property type="entry name" value="Mem_transp_PIN-like"/>
</dbReference>
<feature type="transmembrane region" description="Helical" evidence="7">
    <location>
        <begin position="42"/>
        <end position="61"/>
    </location>
</feature>
<dbReference type="GO" id="GO:0016020">
    <property type="term" value="C:membrane"/>
    <property type="evidence" value="ECO:0007669"/>
    <property type="project" value="UniProtKB-SubCell"/>
</dbReference>
<evidence type="ECO:0000313" key="9">
    <source>
        <dbReference type="Proteomes" id="UP000028680"/>
    </source>
</evidence>
<evidence type="ECO:0000256" key="1">
    <source>
        <dbReference type="ARBA" id="ARBA00004141"/>
    </source>
</evidence>
<reference evidence="8 9" key="1">
    <citation type="journal article" date="2014" name="ISME J.">
        <title>Adaptation of an abundant Roseobacter RCA organism to pelagic systems revealed by genomic and transcriptomic analyses.</title>
        <authorList>
            <person name="Voget S."/>
            <person name="Wemheuer B."/>
            <person name="Brinkhoff T."/>
            <person name="Vollmers J."/>
            <person name="Dietrich S."/>
            <person name="Giebel H.A."/>
            <person name="Beardsley C."/>
            <person name="Sardemann C."/>
            <person name="Bakenhus I."/>
            <person name="Billerbeck S."/>
            <person name="Daniel R."/>
            <person name="Simon M."/>
        </authorList>
    </citation>
    <scope>NUCLEOTIDE SEQUENCE [LARGE SCALE GENOMIC DNA]</scope>
    <source>
        <strain evidence="8 9">RCA23</strain>
    </source>
</reference>
<keyword evidence="3" id="KW-1003">Cell membrane</keyword>
<feature type="transmembrane region" description="Helical" evidence="7">
    <location>
        <begin position="12"/>
        <end position="30"/>
    </location>
</feature>
<keyword evidence="5 7" id="KW-1133">Transmembrane helix</keyword>
<feature type="transmembrane region" description="Helical" evidence="7">
    <location>
        <begin position="231"/>
        <end position="251"/>
    </location>
</feature>
<dbReference type="AlphaFoldDB" id="A0AAN0RH33"/>
<dbReference type="PANTHER" id="PTHR36838:SF3">
    <property type="entry name" value="TRANSPORTER AUXIN EFFLUX CARRIER EC FAMILY"/>
    <property type="match status" value="1"/>
</dbReference>
<evidence type="ECO:0000256" key="4">
    <source>
        <dbReference type="ARBA" id="ARBA00022692"/>
    </source>
</evidence>
<keyword evidence="9" id="KW-1185">Reference proteome</keyword>
<evidence type="ECO:0000256" key="5">
    <source>
        <dbReference type="ARBA" id="ARBA00022989"/>
    </source>
</evidence>
<evidence type="ECO:0000313" key="8">
    <source>
        <dbReference type="EMBL" id="AII86058.1"/>
    </source>
</evidence>
<feature type="transmembrane region" description="Helical" evidence="7">
    <location>
        <begin position="102"/>
        <end position="122"/>
    </location>
</feature>
<feature type="transmembrane region" description="Helical" evidence="7">
    <location>
        <begin position="67"/>
        <end position="90"/>
    </location>
</feature>
<proteinExistence type="predicted"/>
<evidence type="ECO:0000256" key="7">
    <source>
        <dbReference type="SAM" id="Phobius"/>
    </source>
</evidence>
<accession>A0AAN0RH33</accession>
<feature type="transmembrane region" description="Helical" evidence="7">
    <location>
        <begin position="128"/>
        <end position="152"/>
    </location>
</feature>
<sequence>MYPSMIDVLLKTLPFFAIVGLGYGAARMAFFPEVATAYLTKFVFYFALPAMIIRFSANLSFADLINIPFISAYLSASLLIYLLATGVAMLRRRNVAEAAVEAQCATIGNVGFLGIPMLAMLMGPEAVLWVMLVLAIDQLVFGSLIVILIVGSRDGRMSFGVLRTVGLGLIKNPMIMAMIVGLLCSSSGVVLPAPATEFFDILGAAATPGALFAIGASLASKSAERLSVASWLAFCKLILHPAAVAIAALFIFPVAAYPAAVLIAATALPVAGNIFILATHYEVAPQRVSASIFLSTVASVVTVSLIIAWVSALYS</sequence>
<dbReference type="KEGG" id="ptp:RCA23_c04980"/>
<keyword evidence="4 7" id="KW-0812">Transmembrane</keyword>
<comment type="subcellular location">
    <subcellularLocation>
        <location evidence="1">Membrane</location>
        <topology evidence="1">Multi-pass membrane protein</topology>
    </subcellularLocation>
</comment>
<dbReference type="Proteomes" id="UP000028680">
    <property type="component" value="Chromosome"/>
</dbReference>
<evidence type="ECO:0000256" key="3">
    <source>
        <dbReference type="ARBA" id="ARBA00022475"/>
    </source>
</evidence>
<dbReference type="EMBL" id="CP003984">
    <property type="protein sequence ID" value="AII86058.1"/>
    <property type="molecule type" value="Genomic_DNA"/>
</dbReference>
<dbReference type="Pfam" id="PF03547">
    <property type="entry name" value="Mem_trans"/>
    <property type="match status" value="1"/>
</dbReference>
<keyword evidence="2" id="KW-0813">Transport</keyword>
<feature type="transmembrane region" description="Helical" evidence="7">
    <location>
        <begin position="290"/>
        <end position="314"/>
    </location>
</feature>
<name>A0AAN0RH33_9RHOB</name>
<dbReference type="GO" id="GO:0055085">
    <property type="term" value="P:transmembrane transport"/>
    <property type="evidence" value="ECO:0007669"/>
    <property type="project" value="InterPro"/>
</dbReference>
<dbReference type="PANTHER" id="PTHR36838">
    <property type="entry name" value="AUXIN EFFLUX CARRIER FAMILY PROTEIN"/>
    <property type="match status" value="1"/>
</dbReference>
<feature type="transmembrane region" description="Helical" evidence="7">
    <location>
        <begin position="257"/>
        <end position="278"/>
    </location>
</feature>